<keyword evidence="3" id="KW-1185">Reference proteome</keyword>
<gene>
    <name evidence="2" type="ORF">L596_030923</name>
</gene>
<accession>A0A4V5ZZV1</accession>
<name>A0A4V5ZZV1_STECR</name>
<feature type="compositionally biased region" description="Polar residues" evidence="1">
    <location>
        <begin position="76"/>
        <end position="91"/>
    </location>
</feature>
<dbReference type="Proteomes" id="UP000298663">
    <property type="component" value="Unassembled WGS sequence"/>
</dbReference>
<evidence type="ECO:0000313" key="2">
    <source>
        <dbReference type="EMBL" id="TKR68675.1"/>
    </source>
</evidence>
<reference evidence="2 3" key="2">
    <citation type="journal article" date="2019" name="G3 (Bethesda)">
        <title>Hybrid Assembly of the Genome of the Entomopathogenic Nematode Steinernema carpocapsae Identifies the X-Chromosome.</title>
        <authorList>
            <person name="Serra L."/>
            <person name="Macchietto M."/>
            <person name="Macias-Munoz A."/>
            <person name="McGill C.J."/>
            <person name="Rodriguez I.M."/>
            <person name="Rodriguez B."/>
            <person name="Murad R."/>
            <person name="Mortazavi A."/>
        </authorList>
    </citation>
    <scope>NUCLEOTIDE SEQUENCE [LARGE SCALE GENOMIC DNA]</scope>
    <source>
        <strain evidence="2 3">ALL</strain>
    </source>
</reference>
<feature type="region of interest" description="Disordered" evidence="1">
    <location>
        <begin position="41"/>
        <end position="91"/>
    </location>
</feature>
<dbReference type="AlphaFoldDB" id="A0A4V5ZZV1"/>
<comment type="caution">
    <text evidence="2">The sequence shown here is derived from an EMBL/GenBank/DDBJ whole genome shotgun (WGS) entry which is preliminary data.</text>
</comment>
<reference evidence="2 3" key="1">
    <citation type="journal article" date="2015" name="Genome Biol.">
        <title>Comparative genomics of Steinernema reveals deeply conserved gene regulatory networks.</title>
        <authorList>
            <person name="Dillman A.R."/>
            <person name="Macchietto M."/>
            <person name="Porter C.F."/>
            <person name="Rogers A."/>
            <person name="Williams B."/>
            <person name="Antoshechkin I."/>
            <person name="Lee M.M."/>
            <person name="Goodwin Z."/>
            <person name="Lu X."/>
            <person name="Lewis E.E."/>
            <person name="Goodrich-Blair H."/>
            <person name="Stock S.P."/>
            <person name="Adams B.J."/>
            <person name="Sternberg P.W."/>
            <person name="Mortazavi A."/>
        </authorList>
    </citation>
    <scope>NUCLEOTIDE SEQUENCE [LARGE SCALE GENOMIC DNA]</scope>
    <source>
        <strain evidence="2 3">ALL</strain>
    </source>
</reference>
<dbReference type="OrthoDB" id="10521557at2759"/>
<evidence type="ECO:0000256" key="1">
    <source>
        <dbReference type="SAM" id="MobiDB-lite"/>
    </source>
</evidence>
<evidence type="ECO:0000313" key="3">
    <source>
        <dbReference type="Proteomes" id="UP000298663"/>
    </source>
</evidence>
<dbReference type="EMBL" id="AZBU02000008">
    <property type="protein sequence ID" value="TKR68675.1"/>
    <property type="molecule type" value="Genomic_DNA"/>
</dbReference>
<organism evidence="2 3">
    <name type="scientific">Steinernema carpocapsae</name>
    <name type="common">Entomopathogenic nematode</name>
    <dbReference type="NCBI Taxonomy" id="34508"/>
    <lineage>
        <taxon>Eukaryota</taxon>
        <taxon>Metazoa</taxon>
        <taxon>Ecdysozoa</taxon>
        <taxon>Nematoda</taxon>
        <taxon>Chromadorea</taxon>
        <taxon>Rhabditida</taxon>
        <taxon>Tylenchina</taxon>
        <taxon>Panagrolaimomorpha</taxon>
        <taxon>Strongyloidoidea</taxon>
        <taxon>Steinernematidae</taxon>
        <taxon>Steinernema</taxon>
    </lineage>
</organism>
<feature type="compositionally biased region" description="Low complexity" evidence="1">
    <location>
        <begin position="49"/>
        <end position="64"/>
    </location>
</feature>
<proteinExistence type="predicted"/>
<sequence length="388" mass="45085">MRLESKRCLTLVKRRKHYSKSVSTSFNAIFEYMNRQASYDSHINSQPNSSSSGYGSTGCQSGGSYDDVRRSHHRQNPQPDKNLQSQKKQNSNAWNQTYEGEADNLNAQISRLSLVAWGYEDAEKPKLTARRAVGGVHDHVRLLRPVVVDGMSLSVVFNNHRSFLFDGSLNRAISNNPDYCEILSTKAFLLILHYYLGRGHLIRILVPNFYLHNYQKHKLVDDENTFHHLLFQGLVSGSSSFEHVLKEVCDSEACLVMDLAEYNRFYDELPKRVKDIIGILKRSENQKSKSFTDLTSRFVQPYFLGPEKRLIIPSDNSIHLEYKWMEDQMTENSVINGTIYKKLYKYQLTFEEQVKWLKLCDRFLGSDRMLTETKRVDLVMEEDGRRQR</sequence>
<protein>
    <submittedName>
        <fullName evidence="2">Uncharacterized protein</fullName>
    </submittedName>
</protein>